<organism evidence="2 3">
    <name type="scientific">Antarcticimicrobium sediminis</name>
    <dbReference type="NCBI Taxonomy" id="2546227"/>
    <lineage>
        <taxon>Bacteria</taxon>
        <taxon>Pseudomonadati</taxon>
        <taxon>Pseudomonadota</taxon>
        <taxon>Alphaproteobacteria</taxon>
        <taxon>Rhodobacterales</taxon>
        <taxon>Paracoccaceae</taxon>
        <taxon>Antarcticimicrobium</taxon>
    </lineage>
</organism>
<sequence length="242" mass="26638">MKNASQAADRMGKDVSEQAARKMDFTPPAERRVILSSDWERQRWGWLESVRRDEGLNPMARLVAHVLVLDFANHKTMRCDPPMWEIADVIGCSEDTVKRAIGQLVKARWIVREQGIGRGISNGYGFLTRAKIVRLKGGKSAPRKGGRNAPTSGSVMGADLHRKGGKSAPPYIKDKPYKNHKGSQGASERPKNPMVVAEAERAVAAFRGGRSDAIAELPIWVLNYVITAELLTPEERLAAGLS</sequence>
<protein>
    <submittedName>
        <fullName evidence="2">Helix-turn-helix domain-containing protein</fullName>
    </submittedName>
</protein>
<dbReference type="EMBL" id="SMFP01000022">
    <property type="protein sequence ID" value="TDE34142.1"/>
    <property type="molecule type" value="Genomic_DNA"/>
</dbReference>
<dbReference type="OrthoDB" id="7866958at2"/>
<name>A0A4R5EIJ0_9RHOB</name>
<feature type="region of interest" description="Disordered" evidence="1">
    <location>
        <begin position="137"/>
        <end position="193"/>
    </location>
</feature>
<evidence type="ECO:0000256" key="1">
    <source>
        <dbReference type="SAM" id="MobiDB-lite"/>
    </source>
</evidence>
<feature type="compositionally biased region" description="Basic residues" evidence="1">
    <location>
        <begin position="137"/>
        <end position="146"/>
    </location>
</feature>
<dbReference type="Pfam" id="PF13730">
    <property type="entry name" value="HTH_36"/>
    <property type="match status" value="1"/>
</dbReference>
<evidence type="ECO:0000313" key="2">
    <source>
        <dbReference type="EMBL" id="TDE34142.1"/>
    </source>
</evidence>
<dbReference type="Proteomes" id="UP000294662">
    <property type="component" value="Unassembled WGS sequence"/>
</dbReference>
<proteinExistence type="predicted"/>
<reference evidence="2 3" key="1">
    <citation type="submission" date="2019-03" db="EMBL/GenBank/DDBJ databases">
        <authorList>
            <person name="Zhang S."/>
        </authorList>
    </citation>
    <scope>NUCLEOTIDE SEQUENCE [LARGE SCALE GENOMIC DNA]</scope>
    <source>
        <strain evidence="2 3">S4J41</strain>
    </source>
</reference>
<dbReference type="AlphaFoldDB" id="A0A4R5EIJ0"/>
<dbReference type="SUPFAM" id="SSF46785">
    <property type="entry name" value="Winged helix' DNA-binding domain"/>
    <property type="match status" value="1"/>
</dbReference>
<dbReference type="RefSeq" id="WP_132831422.1">
    <property type="nucleotide sequence ID" value="NZ_SMFP01000022.1"/>
</dbReference>
<comment type="caution">
    <text evidence="2">The sequence shown here is derived from an EMBL/GenBank/DDBJ whole genome shotgun (WGS) entry which is preliminary data.</text>
</comment>
<dbReference type="InterPro" id="IPR036390">
    <property type="entry name" value="WH_DNA-bd_sf"/>
</dbReference>
<gene>
    <name evidence="2" type="ORF">E1B25_20345</name>
</gene>
<accession>A0A4R5EIJ0</accession>
<keyword evidence="3" id="KW-1185">Reference proteome</keyword>
<evidence type="ECO:0000313" key="3">
    <source>
        <dbReference type="Proteomes" id="UP000294662"/>
    </source>
</evidence>